<dbReference type="EMBL" id="JALLKP010000001">
    <property type="protein sequence ID" value="KAK2197757.1"/>
    <property type="molecule type" value="Genomic_DNA"/>
</dbReference>
<dbReference type="Proteomes" id="UP001214638">
    <property type="component" value="Unassembled WGS sequence"/>
</dbReference>
<evidence type="ECO:0000313" key="2">
    <source>
        <dbReference type="EMBL" id="KAK2197757.1"/>
    </source>
</evidence>
<organism evidence="2 3">
    <name type="scientific">Babesia duncani</name>
    <dbReference type="NCBI Taxonomy" id="323732"/>
    <lineage>
        <taxon>Eukaryota</taxon>
        <taxon>Sar</taxon>
        <taxon>Alveolata</taxon>
        <taxon>Apicomplexa</taxon>
        <taxon>Aconoidasida</taxon>
        <taxon>Piroplasmida</taxon>
        <taxon>Babesiidae</taxon>
        <taxon>Babesia</taxon>
    </lineage>
</organism>
<dbReference type="GeneID" id="94335058"/>
<gene>
    <name evidence="2" type="ORF">BdWA1_000760</name>
</gene>
<accession>A0AAD9UQD2</accession>
<dbReference type="Pfam" id="PF26188">
    <property type="entry name" value="RESC6"/>
    <property type="match status" value="1"/>
</dbReference>
<comment type="caution">
    <text evidence="2">The sequence shown here is derived from an EMBL/GenBank/DDBJ whole genome shotgun (WGS) entry which is preliminary data.</text>
</comment>
<dbReference type="AlphaFoldDB" id="A0AAD9UQD2"/>
<evidence type="ECO:0000259" key="1">
    <source>
        <dbReference type="Pfam" id="PF26188"/>
    </source>
</evidence>
<keyword evidence="3" id="KW-1185">Reference proteome</keyword>
<sequence>MPKVPNAFSCLHLLAKKHNFDPEKWRQLLVSVYRKRHEKQTIKDTCLLYYALSHGYKNDCISSLRVTFKATSKSDVVCSENGFGIIDVASAYMHKLCELINYMNGKQLSMVVHSLSILNMLDDIICNAIISRVNSLQLHISCRSLSTMALALTKCEHSSIDCIERILMKRIDELAHMNMFDVVTLCKILSITRISNRMLCDLVAEKVCYYTNVMGPSAITICFNFMSRVQYANDQLINSLYVKICNTLEQFNTQLLTTLAKSLARIKPNFMKEFCDIRLVPTYFNKIEDHKECPVNDILVFLIYSMKCGSTTFPILLHSIINRINDLGEWNNFFFILFLYGRNIREYKSPSDYKKPHDEKAHEINITTLWTNGIDTFLEYIQNRTIKVKDATNLINWCIESEQWNTVFVETLIKKIETIMACEPIKYIVDIVYNVHLNTINIDILNKEIIRRKNELDLESLMKFLSVQFLYGKCPSSQYLERLHENLNCGNVEISEQSEWELASSLNFREIHIQETWQNQACTNSIDLMEYLLHSMVFFYDTSCVICEDAQIKRENFNSQSSHLNKFKQEICYLIKHIKRNIDEVLTCIKIINDDFYKEIILDMNIEHRPCSDVFVTISKMNSADSKDDLKDILIKTAYCDQLDNQDKN</sequence>
<reference evidence="2" key="1">
    <citation type="journal article" date="2023" name="Nat. Microbiol.">
        <title>Babesia duncani multi-omics identifies virulence factors and drug targets.</title>
        <authorList>
            <person name="Singh P."/>
            <person name="Lonardi S."/>
            <person name="Liang Q."/>
            <person name="Vydyam P."/>
            <person name="Khabirova E."/>
            <person name="Fang T."/>
            <person name="Gihaz S."/>
            <person name="Thekkiniath J."/>
            <person name="Munshi M."/>
            <person name="Abel S."/>
            <person name="Ciampossin L."/>
            <person name="Batugedara G."/>
            <person name="Gupta M."/>
            <person name="Lu X.M."/>
            <person name="Lenz T."/>
            <person name="Chakravarty S."/>
            <person name="Cornillot E."/>
            <person name="Hu Y."/>
            <person name="Ma W."/>
            <person name="Gonzalez L.M."/>
            <person name="Sanchez S."/>
            <person name="Estrada K."/>
            <person name="Sanchez-Flores A."/>
            <person name="Montero E."/>
            <person name="Harb O.S."/>
            <person name="Le Roch K.G."/>
            <person name="Mamoun C.B."/>
        </authorList>
    </citation>
    <scope>NUCLEOTIDE SEQUENCE</scope>
    <source>
        <strain evidence="2">WA1</strain>
    </source>
</reference>
<dbReference type="KEGG" id="bdw:94335058"/>
<name>A0AAD9UQD2_9APIC</name>
<proteinExistence type="predicted"/>
<dbReference type="InterPro" id="IPR058917">
    <property type="entry name" value="RESC6_dom"/>
</dbReference>
<evidence type="ECO:0000313" key="3">
    <source>
        <dbReference type="Proteomes" id="UP001214638"/>
    </source>
</evidence>
<protein>
    <recommendedName>
        <fullName evidence="1">RNA-editing substrate-binding complex 6 protein domain-containing protein</fullName>
    </recommendedName>
</protein>
<feature type="domain" description="RNA-editing substrate-binding complex 6 protein" evidence="1">
    <location>
        <begin position="90"/>
        <end position="269"/>
    </location>
</feature>
<dbReference type="RefSeq" id="XP_067804599.1">
    <property type="nucleotide sequence ID" value="XM_067945808.1"/>
</dbReference>